<sequence length="31" mass="3583">MAINHLHFLNLNYLTLLTSTSTHLKPSYHSD</sequence>
<reference evidence="1" key="2">
    <citation type="journal article" date="2015" name="Fish Shellfish Immunol.">
        <title>Early steps in the European eel (Anguilla anguilla)-Vibrio vulnificus interaction in the gills: Role of the RtxA13 toxin.</title>
        <authorList>
            <person name="Callol A."/>
            <person name="Pajuelo D."/>
            <person name="Ebbesson L."/>
            <person name="Teles M."/>
            <person name="MacKenzie S."/>
            <person name="Amaro C."/>
        </authorList>
    </citation>
    <scope>NUCLEOTIDE SEQUENCE</scope>
</reference>
<protein>
    <submittedName>
        <fullName evidence="1">Uncharacterized protein</fullName>
    </submittedName>
</protein>
<evidence type="ECO:0000313" key="1">
    <source>
        <dbReference type="EMBL" id="JAH59330.1"/>
    </source>
</evidence>
<name>A0A0E9U2D6_ANGAN</name>
<organism evidence="1">
    <name type="scientific">Anguilla anguilla</name>
    <name type="common">European freshwater eel</name>
    <name type="synonym">Muraena anguilla</name>
    <dbReference type="NCBI Taxonomy" id="7936"/>
    <lineage>
        <taxon>Eukaryota</taxon>
        <taxon>Metazoa</taxon>
        <taxon>Chordata</taxon>
        <taxon>Craniata</taxon>
        <taxon>Vertebrata</taxon>
        <taxon>Euteleostomi</taxon>
        <taxon>Actinopterygii</taxon>
        <taxon>Neopterygii</taxon>
        <taxon>Teleostei</taxon>
        <taxon>Anguilliformes</taxon>
        <taxon>Anguillidae</taxon>
        <taxon>Anguilla</taxon>
    </lineage>
</organism>
<dbReference type="EMBL" id="GBXM01049247">
    <property type="protein sequence ID" value="JAH59330.1"/>
    <property type="molecule type" value="Transcribed_RNA"/>
</dbReference>
<accession>A0A0E9U2D6</accession>
<reference evidence="1" key="1">
    <citation type="submission" date="2014-11" db="EMBL/GenBank/DDBJ databases">
        <authorList>
            <person name="Amaro Gonzalez C."/>
        </authorList>
    </citation>
    <scope>NUCLEOTIDE SEQUENCE</scope>
</reference>
<proteinExistence type="predicted"/>
<dbReference type="AlphaFoldDB" id="A0A0E9U2D6"/>